<dbReference type="Gene3D" id="3.30.565.10">
    <property type="entry name" value="Histidine kinase-like ATPase, C-terminal domain"/>
    <property type="match status" value="1"/>
</dbReference>
<feature type="coiled-coil region" evidence="1">
    <location>
        <begin position="365"/>
        <end position="392"/>
    </location>
</feature>
<accession>A0ABY4AV02</accession>
<evidence type="ECO:0000256" key="2">
    <source>
        <dbReference type="SAM" id="MobiDB-lite"/>
    </source>
</evidence>
<sequence>MRPAASALRTGLWAAASGGTFLTPWSWLLTLPLAVTVLGGYDAAGTASERAAGVGVAFAVHALLAAAALPLALAERRLAHPGRRALVAGCAIVVLGILRPLLTAWLTATAGLPPFPAPMGPRIATNLAATTIALPIVAVAVTAVRRRAAAIAALADVAAALQAGRSGGQDLRTAAEAESRAVAERFRSALGVLLAAGRDADRATRAAALRAFAQGTARPLSHRLAAFRPPAAPGIPVDPRAPLDVRAAGGDRRRGGPTPPPPGLAVGLTILAFLPYALAHDGAVAALSGSAIALGLGLSGEIVTARLARAARARSGEVALLGATMTGAVLALVPPQFIGGPVELLPVLPSYLAVSLVAGAAAAAVGRLRRELARLEGEIARYSADVAEHGRAVHAGREAARRALHDDAQGGCLVAATLLERAAPTEAEARWAEAVAELERVARQLEASQSESESEPEPEPEPVPAARPSRPARSGLAEVLSAWSRAIELDIASDPVALARLEHEPALGALAVDVVSEALVNAVKHGARSAAIRFECEPSGNVMIRVAAPGRLARGSTDEPGTGLAALRIRAERLTLHEEDGSVVLAVRLGGAAAVGSAGSQYPNTAAAR</sequence>
<name>A0ABY4AV02_9MICO</name>
<evidence type="ECO:0000313" key="4">
    <source>
        <dbReference type="EMBL" id="UOE27010.1"/>
    </source>
</evidence>
<proteinExistence type="predicted"/>
<keyword evidence="3" id="KW-1133">Transmembrane helix</keyword>
<feature type="transmembrane region" description="Helical" evidence="3">
    <location>
        <begin position="285"/>
        <end position="307"/>
    </location>
</feature>
<dbReference type="RefSeq" id="WP_243569870.1">
    <property type="nucleotide sequence ID" value="NZ_BAAARD010000002.1"/>
</dbReference>
<dbReference type="InterPro" id="IPR036890">
    <property type="entry name" value="HATPase_C_sf"/>
</dbReference>
<feature type="transmembrane region" description="Helical" evidence="3">
    <location>
        <begin position="51"/>
        <end position="73"/>
    </location>
</feature>
<reference evidence="4 5" key="1">
    <citation type="submission" date="2022-03" db="EMBL/GenBank/DDBJ databases">
        <title>Agromyces sp. isolated from the gut of P. brevitarsis seulensis larvae.</title>
        <authorList>
            <person name="Won M."/>
            <person name="Kwon S.-W."/>
        </authorList>
    </citation>
    <scope>NUCLEOTIDE SEQUENCE [LARGE SCALE GENOMIC DNA]</scope>
    <source>
        <strain evidence="4 5">KACC 16215</strain>
    </source>
</reference>
<feature type="transmembrane region" description="Helical" evidence="3">
    <location>
        <begin position="85"/>
        <end position="108"/>
    </location>
</feature>
<organism evidence="4 5">
    <name type="scientific">Agromyces soli</name>
    <dbReference type="NCBI Taxonomy" id="659012"/>
    <lineage>
        <taxon>Bacteria</taxon>
        <taxon>Bacillati</taxon>
        <taxon>Actinomycetota</taxon>
        <taxon>Actinomycetes</taxon>
        <taxon>Micrococcales</taxon>
        <taxon>Microbacteriaceae</taxon>
        <taxon>Agromyces</taxon>
    </lineage>
</organism>
<feature type="region of interest" description="Disordered" evidence="2">
    <location>
        <begin position="444"/>
        <end position="471"/>
    </location>
</feature>
<feature type="transmembrane region" description="Helical" evidence="3">
    <location>
        <begin position="319"/>
        <end position="338"/>
    </location>
</feature>
<gene>
    <name evidence="4" type="ORF">MTP13_04285</name>
</gene>
<dbReference type="EMBL" id="CP094533">
    <property type="protein sequence ID" value="UOE27010.1"/>
    <property type="molecule type" value="Genomic_DNA"/>
</dbReference>
<feature type="transmembrane region" description="Helical" evidence="3">
    <location>
        <begin position="123"/>
        <end position="144"/>
    </location>
</feature>
<keyword evidence="3" id="KW-0812">Transmembrane</keyword>
<keyword evidence="1" id="KW-0175">Coiled coil</keyword>
<keyword evidence="5" id="KW-1185">Reference proteome</keyword>
<feature type="transmembrane region" description="Helical" evidence="3">
    <location>
        <begin position="12"/>
        <end position="39"/>
    </location>
</feature>
<feature type="transmembrane region" description="Helical" evidence="3">
    <location>
        <begin position="344"/>
        <end position="365"/>
    </location>
</feature>
<evidence type="ECO:0008006" key="6">
    <source>
        <dbReference type="Google" id="ProtNLM"/>
    </source>
</evidence>
<keyword evidence="3" id="KW-0472">Membrane</keyword>
<evidence type="ECO:0000256" key="1">
    <source>
        <dbReference type="SAM" id="Coils"/>
    </source>
</evidence>
<protein>
    <recommendedName>
        <fullName evidence="6">Signal transduction histidine kinase subgroup 3 dimerisation and phosphoacceptor domain-containing protein</fullName>
    </recommendedName>
</protein>
<evidence type="ECO:0000256" key="3">
    <source>
        <dbReference type="SAM" id="Phobius"/>
    </source>
</evidence>
<evidence type="ECO:0000313" key="5">
    <source>
        <dbReference type="Proteomes" id="UP000831304"/>
    </source>
</evidence>
<dbReference type="Proteomes" id="UP000831304">
    <property type="component" value="Chromosome"/>
</dbReference>
<feature type="transmembrane region" description="Helical" evidence="3">
    <location>
        <begin position="262"/>
        <end position="279"/>
    </location>
</feature>